<sequence>MKFCYFDESGMGEEPYLVMAGIIVDAHRMHVTKAEWADFLAYLSGAIGRRVEEFHSRDFYRGNGIWHGTNGAQRAKVIETILKWVQGRKHKCLFSGLDKKKFDKILPKDNRLKQCKSFWCATAMHCILQLQKQHQKESKNKGHSILIFDREVKEEKDLGLLINNPPSWTETYYSRDKNQEPLDQIVDVPYFADSKHILLAQVADLFAYILRTSAEIEDGLSEERYKGEGNRMKIWSKTISKLALPRSGRYPGKGRTRTEACQLFWDLAPRFIRELR</sequence>
<accession>A0A3A4NYI0</accession>
<gene>
    <name evidence="1" type="ORF">C4520_04825</name>
</gene>
<evidence type="ECO:0000313" key="1">
    <source>
        <dbReference type="EMBL" id="RJP24022.1"/>
    </source>
</evidence>
<organism evidence="1 2">
    <name type="scientific">Abyssobacteria bacterium (strain SURF_5)</name>
    <dbReference type="NCBI Taxonomy" id="2093360"/>
    <lineage>
        <taxon>Bacteria</taxon>
        <taxon>Pseudomonadati</taxon>
        <taxon>Candidatus Hydrogenedentota</taxon>
        <taxon>Candidatus Abyssobacteria</taxon>
    </lineage>
</organism>
<dbReference type="AlphaFoldDB" id="A0A3A4NYI0"/>
<dbReference type="Pfam" id="PF12686">
    <property type="entry name" value="DUF3800"/>
    <property type="match status" value="1"/>
</dbReference>
<comment type="caution">
    <text evidence="1">The sequence shown here is derived from an EMBL/GenBank/DDBJ whole genome shotgun (WGS) entry which is preliminary data.</text>
</comment>
<dbReference type="EMBL" id="QZKU01000041">
    <property type="protein sequence ID" value="RJP24022.1"/>
    <property type="molecule type" value="Genomic_DNA"/>
</dbReference>
<reference evidence="1 2" key="1">
    <citation type="journal article" date="2017" name="ISME J.">
        <title>Energy and carbon metabolisms in a deep terrestrial subsurface fluid microbial community.</title>
        <authorList>
            <person name="Momper L."/>
            <person name="Jungbluth S.P."/>
            <person name="Lee M.D."/>
            <person name="Amend J.P."/>
        </authorList>
    </citation>
    <scope>NUCLEOTIDE SEQUENCE [LARGE SCALE GENOMIC DNA]</scope>
    <source>
        <strain evidence="1">SURF_5</strain>
    </source>
</reference>
<dbReference type="Proteomes" id="UP000265882">
    <property type="component" value="Unassembled WGS sequence"/>
</dbReference>
<protein>
    <submittedName>
        <fullName evidence="1">DUF3800 domain-containing protein</fullName>
    </submittedName>
</protein>
<evidence type="ECO:0000313" key="2">
    <source>
        <dbReference type="Proteomes" id="UP000265882"/>
    </source>
</evidence>
<proteinExistence type="predicted"/>
<dbReference type="InterPro" id="IPR024524">
    <property type="entry name" value="DUF3800"/>
</dbReference>
<name>A0A3A4NYI0_ABYX5</name>